<dbReference type="EMBL" id="PHFW01000002">
    <property type="protein sequence ID" value="PQM27752.1"/>
    <property type="molecule type" value="Genomic_DNA"/>
</dbReference>
<keyword evidence="6" id="KW-1185">Reference proteome</keyword>
<evidence type="ECO:0000313" key="6">
    <source>
        <dbReference type="Proteomes" id="UP000238954"/>
    </source>
</evidence>
<dbReference type="PANTHER" id="PTHR43479:SF11">
    <property type="entry name" value="ACREF_ENVCD OPERON REPRESSOR-RELATED"/>
    <property type="match status" value="1"/>
</dbReference>
<evidence type="ECO:0000256" key="3">
    <source>
        <dbReference type="SAM" id="Phobius"/>
    </source>
</evidence>
<dbReference type="AlphaFoldDB" id="A0A2S8B5R3"/>
<sequence length="193" mass="20905">MTSVTEKAFDRRQRRTRAALHGALDRLIDRLPFSKLSISQISDEADVGRPTFYRHFADVNALLIDRLRGDLEEQAELARSLKATNASPRVLLTEVTAFACRRIATHPALYRALLDGSAGANGVALFRDQIAHIVALLPTRNEAQDPHRSALAVGAVAGAVAGFLLAWIEDGLEPDIGEAAALLVTMTEPLMVA</sequence>
<dbReference type="Pfam" id="PF00440">
    <property type="entry name" value="TetR_N"/>
    <property type="match status" value="1"/>
</dbReference>
<organism evidence="5 6">
    <name type="scientific">Sphingopyxis lindanitolerans</name>
    <dbReference type="NCBI Taxonomy" id="2054227"/>
    <lineage>
        <taxon>Bacteria</taxon>
        <taxon>Pseudomonadati</taxon>
        <taxon>Pseudomonadota</taxon>
        <taxon>Alphaproteobacteria</taxon>
        <taxon>Sphingomonadales</taxon>
        <taxon>Sphingomonadaceae</taxon>
        <taxon>Sphingopyxis</taxon>
    </lineage>
</organism>
<keyword evidence="3" id="KW-1133">Transmembrane helix</keyword>
<feature type="domain" description="HTH tetR-type" evidence="4">
    <location>
        <begin position="14"/>
        <end position="74"/>
    </location>
</feature>
<keyword evidence="3" id="KW-0812">Transmembrane</keyword>
<dbReference type="InterPro" id="IPR009057">
    <property type="entry name" value="Homeodomain-like_sf"/>
</dbReference>
<gene>
    <name evidence="5" type="ORF">CVO77_04085</name>
</gene>
<evidence type="ECO:0000259" key="4">
    <source>
        <dbReference type="PROSITE" id="PS50977"/>
    </source>
</evidence>
<evidence type="ECO:0000313" key="5">
    <source>
        <dbReference type="EMBL" id="PQM27752.1"/>
    </source>
</evidence>
<reference evidence="6" key="1">
    <citation type="submission" date="2017-11" db="EMBL/GenBank/DDBJ databases">
        <title>The complete genome sequence of Sphingopyxis pomeranensis sp. nov. strain WS5A3p.</title>
        <authorList>
            <person name="Kaminski M.A."/>
        </authorList>
    </citation>
    <scope>NUCLEOTIDE SEQUENCE [LARGE SCALE GENOMIC DNA]</scope>
    <source>
        <strain evidence="6">WS5A3p</strain>
    </source>
</reference>
<dbReference type="PANTHER" id="PTHR43479">
    <property type="entry name" value="ACREF/ENVCD OPERON REPRESSOR-RELATED"/>
    <property type="match status" value="1"/>
</dbReference>
<feature type="transmembrane region" description="Helical" evidence="3">
    <location>
        <begin position="150"/>
        <end position="168"/>
    </location>
</feature>
<keyword evidence="3" id="KW-0472">Membrane</keyword>
<dbReference type="Gene3D" id="1.10.357.10">
    <property type="entry name" value="Tetracycline Repressor, domain 2"/>
    <property type="match status" value="1"/>
</dbReference>
<dbReference type="GO" id="GO:0003677">
    <property type="term" value="F:DNA binding"/>
    <property type="evidence" value="ECO:0007669"/>
    <property type="project" value="UniProtKB-UniRule"/>
</dbReference>
<keyword evidence="1 2" id="KW-0238">DNA-binding</keyword>
<dbReference type="PROSITE" id="PS50977">
    <property type="entry name" value="HTH_TETR_2"/>
    <property type="match status" value="1"/>
</dbReference>
<dbReference type="Proteomes" id="UP000238954">
    <property type="component" value="Chromosome"/>
</dbReference>
<dbReference type="InterPro" id="IPR050624">
    <property type="entry name" value="HTH-type_Tx_Regulator"/>
</dbReference>
<evidence type="ECO:0000256" key="1">
    <source>
        <dbReference type="ARBA" id="ARBA00023125"/>
    </source>
</evidence>
<protein>
    <recommendedName>
        <fullName evidence="4">HTH tetR-type domain-containing protein</fullName>
    </recommendedName>
</protein>
<dbReference type="InterPro" id="IPR001647">
    <property type="entry name" value="HTH_TetR"/>
</dbReference>
<accession>A0A2S8B5R3</accession>
<feature type="DNA-binding region" description="H-T-H motif" evidence="2">
    <location>
        <begin position="37"/>
        <end position="56"/>
    </location>
</feature>
<dbReference type="SUPFAM" id="SSF46689">
    <property type="entry name" value="Homeodomain-like"/>
    <property type="match status" value="1"/>
</dbReference>
<dbReference type="RefSeq" id="WP_105998014.1">
    <property type="nucleotide sequence ID" value="NZ_CM009578.1"/>
</dbReference>
<proteinExistence type="predicted"/>
<name>A0A2S8B5R3_9SPHN</name>
<dbReference type="OrthoDB" id="9811084at2"/>
<comment type="caution">
    <text evidence="5">The sequence shown here is derived from an EMBL/GenBank/DDBJ whole genome shotgun (WGS) entry which is preliminary data.</text>
</comment>
<evidence type="ECO:0000256" key="2">
    <source>
        <dbReference type="PROSITE-ProRule" id="PRU00335"/>
    </source>
</evidence>